<dbReference type="Pfam" id="PF13416">
    <property type="entry name" value="SBP_bac_8"/>
    <property type="match status" value="1"/>
</dbReference>
<comment type="similarity">
    <text evidence="2">Belongs to the bacterial solute-binding protein 1 family.</text>
</comment>
<keyword evidence="6 8" id="KW-0732">Signal</keyword>
<dbReference type="EMBL" id="VHSH01000001">
    <property type="protein sequence ID" value="TQV83228.1"/>
    <property type="molecule type" value="Genomic_DNA"/>
</dbReference>
<evidence type="ECO:0000256" key="7">
    <source>
        <dbReference type="ARBA" id="ARBA00034473"/>
    </source>
</evidence>
<sequence length="428" mass="45804">MLKAKLVAATTLTAAVLTIAPGAFSSAVGEEIRFMCSSDGNECVAIEEIIKRFEAENPGVDVIMDEVSYKAVLESLPVQLAAGTGPDLAKVTDLGGLNKYYLDIKPYVDANYWEESFGETLNWYRSGPDDDGIYGMHSQLTITGPYINQTLFEQAGVAVPAADADWDSWAEAARQVAKATETRFPMAMDRSGHRIAGPAISNGAKLFDDKGEPILVDDGFTGFVEKFVRWHNDGTMARDVWGGSGGTSYQDAAQEFINGELVYYYSGSWQVQRMDTGIGDAFDWKVVGSPCGPAACSGMPGGAGIVGFKATKSPETVARLIDFLAQEQNYADLTAKSLNIPAHAAVAAKGVDYAGASPTAAKALNTWGQQVSTISPVAYAYQGYKNNRAMFNITLQRVSQAIVGEMSVEEAMKRAKDDLKQALAAAAN</sequence>
<comment type="subcellular location">
    <subcellularLocation>
        <location evidence="1">Periplasm</location>
    </subcellularLocation>
</comment>
<gene>
    <name evidence="9" type="ORF">FKG95_01100</name>
</gene>
<accession>A0A545U1A1</accession>
<evidence type="ECO:0000256" key="5">
    <source>
        <dbReference type="ARBA" id="ARBA00022448"/>
    </source>
</evidence>
<keyword evidence="10" id="KW-1185">Reference proteome</keyword>
<reference evidence="9 10" key="1">
    <citation type="submission" date="2019-06" db="EMBL/GenBank/DDBJ databases">
        <title>Whole genome sequence for Rhodospirillaceae sp. R148.</title>
        <authorList>
            <person name="Wang G."/>
        </authorList>
    </citation>
    <scope>NUCLEOTIDE SEQUENCE [LARGE SCALE GENOMIC DNA]</scope>
    <source>
        <strain evidence="9 10">R148</strain>
    </source>
</reference>
<dbReference type="OrthoDB" id="6416561at2"/>
<evidence type="ECO:0000256" key="2">
    <source>
        <dbReference type="ARBA" id="ARBA00008520"/>
    </source>
</evidence>
<dbReference type="SUPFAM" id="SSF53850">
    <property type="entry name" value="Periplasmic binding protein-like II"/>
    <property type="match status" value="1"/>
</dbReference>
<proteinExistence type="inferred from homology"/>
<evidence type="ECO:0000256" key="6">
    <source>
        <dbReference type="ARBA" id="ARBA00022729"/>
    </source>
</evidence>
<comment type="subunit">
    <text evidence="3">The complex is composed of two ATP-binding proteins (UgpC), two transmembrane proteins (UgpA and UgpE) and a solute-binding protein (UgpB).</text>
</comment>
<keyword evidence="5" id="KW-0813">Transport</keyword>
<dbReference type="PANTHER" id="PTHR43649">
    <property type="entry name" value="ARABINOSE-BINDING PROTEIN-RELATED"/>
    <property type="match status" value="1"/>
</dbReference>
<evidence type="ECO:0000256" key="8">
    <source>
        <dbReference type="SAM" id="SignalP"/>
    </source>
</evidence>
<feature type="signal peptide" evidence="8">
    <location>
        <begin position="1"/>
        <end position="25"/>
    </location>
</feature>
<evidence type="ECO:0000256" key="4">
    <source>
        <dbReference type="ARBA" id="ARBA00017470"/>
    </source>
</evidence>
<organism evidence="9 10">
    <name type="scientific">Denitrobaculum tricleocarpae</name>
    <dbReference type="NCBI Taxonomy" id="2591009"/>
    <lineage>
        <taxon>Bacteria</taxon>
        <taxon>Pseudomonadati</taxon>
        <taxon>Pseudomonadota</taxon>
        <taxon>Alphaproteobacteria</taxon>
        <taxon>Rhodospirillales</taxon>
        <taxon>Rhodospirillaceae</taxon>
        <taxon>Denitrobaculum</taxon>
    </lineage>
</organism>
<feature type="chain" id="PRO_5021825241" description="sn-glycerol-3-phosphate-binding periplasmic protein UgpB" evidence="8">
    <location>
        <begin position="26"/>
        <end position="428"/>
    </location>
</feature>
<dbReference type="InterPro" id="IPR050490">
    <property type="entry name" value="Bact_solute-bd_prot1"/>
</dbReference>
<dbReference type="AlphaFoldDB" id="A0A545U1A1"/>
<dbReference type="Gene3D" id="3.40.190.10">
    <property type="entry name" value="Periplasmic binding protein-like II"/>
    <property type="match status" value="1"/>
</dbReference>
<dbReference type="Proteomes" id="UP000315252">
    <property type="component" value="Unassembled WGS sequence"/>
</dbReference>
<dbReference type="InterPro" id="IPR006059">
    <property type="entry name" value="SBP"/>
</dbReference>
<name>A0A545U1A1_9PROT</name>
<evidence type="ECO:0000313" key="9">
    <source>
        <dbReference type="EMBL" id="TQV83228.1"/>
    </source>
</evidence>
<evidence type="ECO:0000256" key="1">
    <source>
        <dbReference type="ARBA" id="ARBA00004418"/>
    </source>
</evidence>
<comment type="caution">
    <text evidence="9">The sequence shown here is derived from an EMBL/GenBank/DDBJ whole genome shotgun (WGS) entry which is preliminary data.</text>
</comment>
<dbReference type="GO" id="GO:0042597">
    <property type="term" value="C:periplasmic space"/>
    <property type="evidence" value="ECO:0007669"/>
    <property type="project" value="UniProtKB-SubCell"/>
</dbReference>
<dbReference type="RefSeq" id="WP_142894310.1">
    <property type="nucleotide sequence ID" value="NZ_ML660052.1"/>
</dbReference>
<evidence type="ECO:0000256" key="3">
    <source>
        <dbReference type="ARBA" id="ARBA00011557"/>
    </source>
</evidence>
<evidence type="ECO:0000313" key="10">
    <source>
        <dbReference type="Proteomes" id="UP000315252"/>
    </source>
</evidence>
<protein>
    <recommendedName>
        <fullName evidence="4">sn-glycerol-3-phosphate-binding periplasmic protein UgpB</fullName>
    </recommendedName>
</protein>
<dbReference type="PANTHER" id="PTHR43649:SF31">
    <property type="entry name" value="SN-GLYCEROL-3-PHOSPHATE-BINDING PERIPLASMIC PROTEIN UGPB"/>
    <property type="match status" value="1"/>
</dbReference>
<comment type="function">
    <text evidence="7">Part of the ABC transporter complex UgpBAEC involved in sn-glycerol-3-phosphate (G3P) import. Binds G3P.</text>
</comment>